<accession>A0A811NU09</accession>
<name>A0A811NU09_9POAL</name>
<evidence type="ECO:0000313" key="3">
    <source>
        <dbReference type="Proteomes" id="UP000604825"/>
    </source>
</evidence>
<dbReference type="Proteomes" id="UP000604825">
    <property type="component" value="Unassembled WGS sequence"/>
</dbReference>
<dbReference type="AlphaFoldDB" id="A0A811NU09"/>
<proteinExistence type="predicted"/>
<organism evidence="2 3">
    <name type="scientific">Miscanthus lutarioriparius</name>
    <dbReference type="NCBI Taxonomy" id="422564"/>
    <lineage>
        <taxon>Eukaryota</taxon>
        <taxon>Viridiplantae</taxon>
        <taxon>Streptophyta</taxon>
        <taxon>Embryophyta</taxon>
        <taxon>Tracheophyta</taxon>
        <taxon>Spermatophyta</taxon>
        <taxon>Magnoliopsida</taxon>
        <taxon>Liliopsida</taxon>
        <taxon>Poales</taxon>
        <taxon>Poaceae</taxon>
        <taxon>PACMAD clade</taxon>
        <taxon>Panicoideae</taxon>
        <taxon>Andropogonodae</taxon>
        <taxon>Andropogoneae</taxon>
        <taxon>Saccharinae</taxon>
        <taxon>Miscanthus</taxon>
    </lineage>
</organism>
<evidence type="ECO:0000313" key="2">
    <source>
        <dbReference type="EMBL" id="CAD6229754.1"/>
    </source>
</evidence>
<feature type="compositionally biased region" description="Polar residues" evidence="1">
    <location>
        <begin position="15"/>
        <end position="26"/>
    </location>
</feature>
<protein>
    <submittedName>
        <fullName evidence="2">Uncharacterized protein</fullName>
    </submittedName>
</protein>
<feature type="region of interest" description="Disordered" evidence="1">
    <location>
        <begin position="15"/>
        <end position="34"/>
    </location>
</feature>
<keyword evidence="3" id="KW-1185">Reference proteome</keyword>
<evidence type="ECO:0000256" key="1">
    <source>
        <dbReference type="SAM" id="MobiDB-lite"/>
    </source>
</evidence>
<comment type="caution">
    <text evidence="2">The sequence shown here is derived from an EMBL/GenBank/DDBJ whole genome shotgun (WGS) entry which is preliminary data.</text>
</comment>
<gene>
    <name evidence="2" type="ORF">NCGR_LOCUS20254</name>
</gene>
<sequence length="73" mass="8178">MGHMNIKALQGFELNNSTSHGATGNRSDIRSGMRLETQLSTAQLTRRDRSRNKNLDQFHTTVVPQMMSSTSLD</sequence>
<dbReference type="EMBL" id="CAJGYO010000005">
    <property type="protein sequence ID" value="CAD6229754.1"/>
    <property type="molecule type" value="Genomic_DNA"/>
</dbReference>
<reference evidence="2" key="1">
    <citation type="submission" date="2020-10" db="EMBL/GenBank/DDBJ databases">
        <authorList>
            <person name="Han B."/>
            <person name="Lu T."/>
            <person name="Zhao Q."/>
            <person name="Huang X."/>
            <person name="Zhao Y."/>
        </authorList>
    </citation>
    <scope>NUCLEOTIDE SEQUENCE</scope>
</reference>